<proteinExistence type="predicted"/>
<evidence type="ECO:0000313" key="3">
    <source>
        <dbReference type="Proteomes" id="UP000326936"/>
    </source>
</evidence>
<dbReference type="InterPro" id="IPR010649">
    <property type="entry name" value="NapE_TorE"/>
</dbReference>
<dbReference type="EMBL" id="CP045350">
    <property type="protein sequence ID" value="QFT25887.1"/>
    <property type="molecule type" value="Genomic_DNA"/>
</dbReference>
<dbReference type="KEGG" id="vaq:FIV01_05560"/>
<sequence length="61" mass="6982">MFMSEFNDTESGEKRSLEWKAFLFITVVLFPVLSVVFVGGYGFIIWMLQVFFLGPPGMHGM</sequence>
<accession>A0A5P9CJK7</accession>
<keyword evidence="1" id="KW-0472">Membrane</keyword>
<evidence type="ECO:0000256" key="1">
    <source>
        <dbReference type="SAM" id="Phobius"/>
    </source>
</evidence>
<organism evidence="2 3">
    <name type="scientific">Vibrio aquimaris</name>
    <dbReference type="NCBI Taxonomy" id="2587862"/>
    <lineage>
        <taxon>Bacteria</taxon>
        <taxon>Pseudomonadati</taxon>
        <taxon>Pseudomonadota</taxon>
        <taxon>Gammaproteobacteria</taxon>
        <taxon>Vibrionales</taxon>
        <taxon>Vibrionaceae</taxon>
        <taxon>Vibrio</taxon>
    </lineage>
</organism>
<name>A0A5P9CJK7_9VIBR</name>
<feature type="transmembrane region" description="Helical" evidence="1">
    <location>
        <begin position="21"/>
        <end position="48"/>
    </location>
</feature>
<reference evidence="2 3" key="1">
    <citation type="submission" date="2019-10" db="EMBL/GenBank/DDBJ databases">
        <title>Complete genome sequence of Vibrio sp. strain THAF100, isolated from non-filtered water from the water column of tank 6 of a marine aquarium containing stony-coral fragments. Water maintained at 26 degree C.</title>
        <authorList>
            <person name="Ruckert C."/>
            <person name="Franco A."/>
            <person name="Kalinowski J."/>
            <person name="Glaeser S."/>
        </authorList>
    </citation>
    <scope>NUCLEOTIDE SEQUENCE [LARGE SCALE GENOMIC DNA]</scope>
    <source>
        <strain evidence="2 3">THAF100</strain>
    </source>
</reference>
<keyword evidence="1" id="KW-0812">Transmembrane</keyword>
<keyword evidence="1" id="KW-1133">Transmembrane helix</keyword>
<keyword evidence="3" id="KW-1185">Reference proteome</keyword>
<gene>
    <name evidence="2" type="ORF">FIV01_05560</name>
</gene>
<dbReference type="AlphaFoldDB" id="A0A5P9CJK7"/>
<dbReference type="Proteomes" id="UP000326936">
    <property type="component" value="Chromosome"/>
</dbReference>
<evidence type="ECO:0000313" key="2">
    <source>
        <dbReference type="EMBL" id="QFT25887.1"/>
    </source>
</evidence>
<dbReference type="NCBIfam" id="TIGR02972">
    <property type="entry name" value="TMAO_torE"/>
    <property type="match status" value="1"/>
</dbReference>
<protein>
    <submittedName>
        <fullName evidence="2">Periplasmic nitrate reductase protein NapE</fullName>
    </submittedName>
</protein>
<dbReference type="Pfam" id="PF06796">
    <property type="entry name" value="NapE"/>
    <property type="match status" value="1"/>
</dbReference>
<dbReference type="InterPro" id="IPR014316">
    <property type="entry name" value="TMAO_TorE"/>
</dbReference>